<dbReference type="SUPFAM" id="SSF53474">
    <property type="entry name" value="alpha/beta-Hydrolases"/>
    <property type="match status" value="1"/>
</dbReference>
<dbReference type="GO" id="GO:0004185">
    <property type="term" value="F:serine-type carboxypeptidase activity"/>
    <property type="evidence" value="ECO:0007669"/>
    <property type="project" value="InterPro"/>
</dbReference>
<dbReference type="OrthoDB" id="27092at2"/>
<dbReference type="InterPro" id="IPR000639">
    <property type="entry name" value="Epox_hydrolase-like"/>
</dbReference>
<name>A0A1I6B0B7_9PSEU</name>
<dbReference type="Gene3D" id="3.40.50.1820">
    <property type="entry name" value="alpha/beta hydrolase"/>
    <property type="match status" value="1"/>
</dbReference>
<dbReference type="Pfam" id="PF12697">
    <property type="entry name" value="Abhydrolase_6"/>
    <property type="match status" value="1"/>
</dbReference>
<sequence>MHYVEHGSGTPVLAVHGWTPDHRLMTGCLEPVFARRPGFRRIYPDLPGMGESPAGSARGSDDLLAGLEGLVDDLLGDEPFLLAGESYGGYLARGLTRARPAQVAGLALVCPLSRPVPVLERDVPDHEVLRADPELLAGLDPAEAAEYGEVAVVQSAQTLARFRADVAPGLAAADRAALQRMLAGWRLSVDPESGPAYRKPALIVCGRQDASTGFAESYGLLGHYPRASYAVLDRAGHNLQFEQPVLFEALLEEWLDRVAEGSDAVM</sequence>
<evidence type="ECO:0000259" key="1">
    <source>
        <dbReference type="Pfam" id="PF12697"/>
    </source>
</evidence>
<gene>
    <name evidence="2" type="ORF">SAMN05421854_12228</name>
</gene>
<organism evidence="2 3">
    <name type="scientific">Amycolatopsis rubida</name>
    <dbReference type="NCBI Taxonomy" id="112413"/>
    <lineage>
        <taxon>Bacteria</taxon>
        <taxon>Bacillati</taxon>
        <taxon>Actinomycetota</taxon>
        <taxon>Actinomycetes</taxon>
        <taxon>Pseudonocardiales</taxon>
        <taxon>Pseudonocardiaceae</taxon>
        <taxon>Amycolatopsis</taxon>
    </lineage>
</organism>
<dbReference type="AlphaFoldDB" id="A0A1I6B0B7"/>
<dbReference type="PROSITE" id="PS00131">
    <property type="entry name" value="CARBOXYPEPT_SER_SER"/>
    <property type="match status" value="1"/>
</dbReference>
<reference evidence="2 3" key="1">
    <citation type="submission" date="2016-10" db="EMBL/GenBank/DDBJ databases">
        <authorList>
            <person name="de Groot N.N."/>
        </authorList>
    </citation>
    <scope>NUCLEOTIDE SEQUENCE [LARGE SCALE GENOMIC DNA]</scope>
    <source>
        <strain evidence="2 3">DSM 44637</strain>
    </source>
</reference>
<dbReference type="STRING" id="112413.SAMN05421854_12228"/>
<dbReference type="Proteomes" id="UP000199137">
    <property type="component" value="Unassembled WGS sequence"/>
</dbReference>
<accession>A0A1I6B0B7</accession>
<dbReference type="InterPro" id="IPR000073">
    <property type="entry name" value="AB_hydrolase_1"/>
</dbReference>
<dbReference type="InterPro" id="IPR050266">
    <property type="entry name" value="AB_hydrolase_sf"/>
</dbReference>
<dbReference type="PRINTS" id="PR00412">
    <property type="entry name" value="EPOXHYDRLASE"/>
</dbReference>
<dbReference type="EMBL" id="FOWC01000022">
    <property type="protein sequence ID" value="SFQ74319.1"/>
    <property type="molecule type" value="Genomic_DNA"/>
</dbReference>
<dbReference type="RefSeq" id="WP_093577007.1">
    <property type="nucleotide sequence ID" value="NZ_FOWC01000022.1"/>
</dbReference>
<evidence type="ECO:0000313" key="2">
    <source>
        <dbReference type="EMBL" id="SFQ74319.1"/>
    </source>
</evidence>
<dbReference type="PRINTS" id="PR00111">
    <property type="entry name" value="ABHYDROLASE"/>
</dbReference>
<dbReference type="PANTHER" id="PTHR43798">
    <property type="entry name" value="MONOACYLGLYCEROL LIPASE"/>
    <property type="match status" value="1"/>
</dbReference>
<dbReference type="InterPro" id="IPR029058">
    <property type="entry name" value="AB_hydrolase_fold"/>
</dbReference>
<evidence type="ECO:0000313" key="3">
    <source>
        <dbReference type="Proteomes" id="UP000199137"/>
    </source>
</evidence>
<dbReference type="InterPro" id="IPR018202">
    <property type="entry name" value="Ser_caboxypep_ser_AS"/>
</dbReference>
<feature type="domain" description="AB hydrolase-1" evidence="1">
    <location>
        <begin position="12"/>
        <end position="247"/>
    </location>
</feature>
<dbReference type="PANTHER" id="PTHR43798:SF6">
    <property type="entry name" value="HYDROLASE, PUTATIVE (AFU_ORTHOLOGUE AFUA_4G13070)-RELATED"/>
    <property type="match status" value="1"/>
</dbReference>
<protein>
    <submittedName>
        <fullName evidence="2">Pimeloyl-ACP methyl ester carboxylesterase</fullName>
    </submittedName>
</protein>
<proteinExistence type="predicted"/>